<dbReference type="WBParaSite" id="SCUD_0001890501-mRNA-1">
    <property type="protein sequence ID" value="SCUD_0001890501-mRNA-1"/>
    <property type="gene ID" value="SCUD_0001890501"/>
</dbReference>
<reference evidence="3" key="1">
    <citation type="submission" date="2016-06" db="UniProtKB">
        <authorList>
            <consortium name="WormBaseParasite"/>
        </authorList>
    </citation>
    <scope>IDENTIFICATION</scope>
</reference>
<evidence type="ECO:0000313" key="3">
    <source>
        <dbReference type="WBParaSite" id="SCUD_0001890501-mRNA-1"/>
    </source>
</evidence>
<organism evidence="3">
    <name type="scientific">Schistosoma curassoni</name>
    <dbReference type="NCBI Taxonomy" id="6186"/>
    <lineage>
        <taxon>Eukaryota</taxon>
        <taxon>Metazoa</taxon>
        <taxon>Spiralia</taxon>
        <taxon>Lophotrochozoa</taxon>
        <taxon>Platyhelminthes</taxon>
        <taxon>Trematoda</taxon>
        <taxon>Digenea</taxon>
        <taxon>Strigeidida</taxon>
        <taxon>Schistosomatoidea</taxon>
        <taxon>Schistosomatidae</taxon>
        <taxon>Schistosoma</taxon>
    </lineage>
</organism>
<name>A0A183KV09_9TREM</name>
<sequence>MLSKEARRALIGWEYHAFRIIKASFKANMKGITINDIQCYAATNVGSGGDLLSISRDCLIPNDIRCLAGRHLAAAGRNNLNLLNLDQLALCNIPR</sequence>
<accession>A0A183KV09</accession>
<evidence type="ECO:0000313" key="2">
    <source>
        <dbReference type="Proteomes" id="UP000279833"/>
    </source>
</evidence>
<gene>
    <name evidence="1" type="ORF">SCUD_LOCUS18902</name>
</gene>
<dbReference type="Proteomes" id="UP000279833">
    <property type="component" value="Unassembled WGS sequence"/>
</dbReference>
<reference evidence="1 2" key="2">
    <citation type="submission" date="2018-11" db="EMBL/GenBank/DDBJ databases">
        <authorList>
            <consortium name="Pathogen Informatics"/>
        </authorList>
    </citation>
    <scope>NUCLEOTIDE SEQUENCE [LARGE SCALE GENOMIC DNA]</scope>
    <source>
        <strain evidence="1">Dakar</strain>
        <strain evidence="2">Dakar, Senegal</strain>
    </source>
</reference>
<dbReference type="EMBL" id="UZAK01041697">
    <property type="protein sequence ID" value="VDP67397.1"/>
    <property type="molecule type" value="Genomic_DNA"/>
</dbReference>
<evidence type="ECO:0000313" key="1">
    <source>
        <dbReference type="EMBL" id="VDP67397.1"/>
    </source>
</evidence>
<dbReference type="AlphaFoldDB" id="A0A183KV09"/>
<keyword evidence="2" id="KW-1185">Reference proteome</keyword>
<proteinExistence type="predicted"/>
<protein>
    <submittedName>
        <fullName evidence="3">Pentapeptide repeat-containing protein</fullName>
    </submittedName>
</protein>